<feature type="non-terminal residue" evidence="1">
    <location>
        <position position="157"/>
    </location>
</feature>
<dbReference type="EMBL" id="WEKX01010906">
    <property type="protein sequence ID" value="NWI89371.1"/>
    <property type="molecule type" value="Genomic_DNA"/>
</dbReference>
<dbReference type="PANTHER" id="PTHR46533:SF1">
    <property type="entry name" value="ZINC FINGER MYND DOMAIN-CONTAINING PROTEIN 12"/>
    <property type="match status" value="1"/>
</dbReference>
<sequence length="157" mass="17534">SHQKVDWNCIHQRICHLLVPPLPCFHSEKARKDGTEQLLRRQESIVEVALHRAQEFLREGQPLGALPAALQALRLRARLSGWSCQQLVPIYLLLAQASTALNNLPQASKYLSEAEWIVLQIPDCGAALQSQLHRGLGLFHVARGDLGQALYHLANDV</sequence>
<proteinExistence type="predicted"/>
<protein>
    <submittedName>
        <fullName evidence="1">ZMY12 protein</fullName>
    </submittedName>
</protein>
<dbReference type="PANTHER" id="PTHR46533">
    <property type="entry name" value="ZINC FINGER MYND DOMAIN-CONTAINING PROTEIN 12"/>
    <property type="match status" value="1"/>
</dbReference>
<dbReference type="InterPro" id="IPR011990">
    <property type="entry name" value="TPR-like_helical_dom_sf"/>
</dbReference>
<comment type="caution">
    <text evidence="1">The sequence shown here is derived from an EMBL/GenBank/DDBJ whole genome shotgun (WGS) entry which is preliminary data.</text>
</comment>
<evidence type="ECO:0000313" key="1">
    <source>
        <dbReference type="EMBL" id="NWI89371.1"/>
    </source>
</evidence>
<dbReference type="SUPFAM" id="SSF48452">
    <property type="entry name" value="TPR-like"/>
    <property type="match status" value="1"/>
</dbReference>
<gene>
    <name evidence="1" type="primary">Zmynd12</name>
    <name evidence="1" type="ORF">PITSOR_R14667</name>
</gene>
<dbReference type="Proteomes" id="UP000633448">
    <property type="component" value="Unassembled WGS sequence"/>
</dbReference>
<dbReference type="Gene3D" id="1.25.40.10">
    <property type="entry name" value="Tetratricopeptide repeat domain"/>
    <property type="match status" value="1"/>
</dbReference>
<organism evidence="1 2">
    <name type="scientific">Pitta sordida</name>
    <name type="common">Hooded pitta</name>
    <dbReference type="NCBI Taxonomy" id="9163"/>
    <lineage>
        <taxon>Eukaryota</taxon>
        <taxon>Metazoa</taxon>
        <taxon>Chordata</taxon>
        <taxon>Craniata</taxon>
        <taxon>Vertebrata</taxon>
        <taxon>Euteleostomi</taxon>
        <taxon>Archelosauria</taxon>
        <taxon>Archosauria</taxon>
        <taxon>Dinosauria</taxon>
        <taxon>Saurischia</taxon>
        <taxon>Theropoda</taxon>
        <taxon>Coelurosauria</taxon>
        <taxon>Aves</taxon>
        <taxon>Neognathae</taxon>
        <taxon>Neoaves</taxon>
        <taxon>Telluraves</taxon>
        <taxon>Australaves</taxon>
        <taxon>Passeriformes</taxon>
        <taxon>Pittidae</taxon>
        <taxon>Pitta</taxon>
    </lineage>
</organism>
<feature type="non-terminal residue" evidence="1">
    <location>
        <position position="1"/>
    </location>
</feature>
<reference evidence="1" key="1">
    <citation type="submission" date="2019-10" db="EMBL/GenBank/DDBJ databases">
        <title>Bird 10,000 Genomes (B10K) Project - Family phase.</title>
        <authorList>
            <person name="Zhang G."/>
        </authorList>
    </citation>
    <scope>NUCLEOTIDE SEQUENCE</scope>
    <source>
        <strain evidence="1">B10K-DU-002-53</strain>
        <tissue evidence="1">Muscle</tissue>
    </source>
</reference>
<keyword evidence="2" id="KW-1185">Reference proteome</keyword>
<name>A0A851F4L4_PITSO</name>
<dbReference type="InterPro" id="IPR053248">
    <property type="entry name" value="Zinc_finger_MYND_domain"/>
</dbReference>
<evidence type="ECO:0000313" key="2">
    <source>
        <dbReference type="Proteomes" id="UP000633448"/>
    </source>
</evidence>
<dbReference type="OrthoDB" id="3174329at2759"/>
<dbReference type="AlphaFoldDB" id="A0A851F4L4"/>
<accession>A0A851F4L4</accession>